<dbReference type="RefSeq" id="WP_013881435.1">
    <property type="nucleotide sequence ID" value="NC_015666.1"/>
</dbReference>
<keyword evidence="2" id="KW-0012">Acyltransferase</keyword>
<dbReference type="Proteomes" id="UP000006794">
    <property type="component" value="Chromosome"/>
</dbReference>
<dbReference type="HOGENOM" id="CLU_129111_0_0_2"/>
<reference evidence="4 5" key="1">
    <citation type="journal article" date="2012" name="Stand. Genomic Sci.">
        <title>Complete genome sequence of Halopiger xanaduensis type strain (SH-6(T)).</title>
        <authorList>
            <person name="Anderson I."/>
            <person name="Tindall B.J."/>
            <person name="Rohde M."/>
            <person name="Lucas S."/>
            <person name="Han J."/>
            <person name="Lapidus A."/>
            <person name="Cheng J.F."/>
            <person name="Goodwin L."/>
            <person name="Pitluck S."/>
            <person name="Peters L."/>
            <person name="Pati A."/>
            <person name="Mikhailova N."/>
            <person name="Pagani I."/>
            <person name="Teshima H."/>
            <person name="Han C."/>
            <person name="Tapia R."/>
            <person name="Land M."/>
            <person name="Woyke T."/>
            <person name="Klenk H.P."/>
            <person name="Kyrpides N."/>
            <person name="Ivanova N."/>
        </authorList>
    </citation>
    <scope>NUCLEOTIDE SEQUENCE [LARGE SCALE GENOMIC DNA]</scope>
    <source>
        <strain evidence="5">DSM 18323 / JCM 14033 / SH-6</strain>
    </source>
</reference>
<keyword evidence="5" id="KW-1185">Reference proteome</keyword>
<dbReference type="OrthoDB" id="125295at2157"/>
<dbReference type="GO" id="GO:0016747">
    <property type="term" value="F:acyltransferase activity, transferring groups other than amino-acyl groups"/>
    <property type="evidence" value="ECO:0007669"/>
    <property type="project" value="InterPro"/>
</dbReference>
<sequence length="178" mass="20088">MEIRPLPADEAAVRRYVEELWLPYHRELEATVETHDLAEDVDLVAEEVSFRRERLEDEDYRLWVAVDEIDRDAAASDDVGLARDGTLAGFVGTEIDAAPSVFDRPDRLVIGDIFVREPYRGTGLARDLIDRAAARARDGGCAELALEVGADNERALAFYEKVGFEPFRHRMRIDLGDL</sequence>
<evidence type="ECO:0000256" key="2">
    <source>
        <dbReference type="ARBA" id="ARBA00023315"/>
    </source>
</evidence>
<dbReference type="PANTHER" id="PTHR43877:SF1">
    <property type="entry name" value="ACETYLTRANSFERASE"/>
    <property type="match status" value="1"/>
</dbReference>
<evidence type="ECO:0000313" key="5">
    <source>
        <dbReference type="Proteomes" id="UP000006794"/>
    </source>
</evidence>
<dbReference type="GeneID" id="10798886"/>
<feature type="domain" description="N-acetyltransferase" evidence="3">
    <location>
        <begin position="1"/>
        <end position="178"/>
    </location>
</feature>
<proteinExistence type="predicted"/>
<keyword evidence="1 4" id="KW-0808">Transferase</keyword>
<name>F8D3B4_HALXS</name>
<gene>
    <name evidence="4" type="ordered locus">Halxa_3944</name>
</gene>
<dbReference type="InterPro" id="IPR016181">
    <property type="entry name" value="Acyl_CoA_acyltransferase"/>
</dbReference>
<accession>F8D3B4</accession>
<dbReference type="CDD" id="cd04301">
    <property type="entry name" value="NAT_SF"/>
    <property type="match status" value="1"/>
</dbReference>
<dbReference type="SUPFAM" id="SSF55729">
    <property type="entry name" value="Acyl-CoA N-acyltransferases (Nat)"/>
    <property type="match status" value="1"/>
</dbReference>
<dbReference type="Gene3D" id="3.40.630.30">
    <property type="match status" value="1"/>
</dbReference>
<protein>
    <submittedName>
        <fullName evidence="4">GCN5-related N-acetyltransferase</fullName>
    </submittedName>
</protein>
<organism evidence="4 5">
    <name type="scientific">Halopiger xanaduensis (strain DSM 18323 / JCM 14033 / SH-6)</name>
    <dbReference type="NCBI Taxonomy" id="797210"/>
    <lineage>
        <taxon>Archaea</taxon>
        <taxon>Methanobacteriati</taxon>
        <taxon>Methanobacteriota</taxon>
        <taxon>Stenosarchaea group</taxon>
        <taxon>Halobacteria</taxon>
        <taxon>Halobacteriales</taxon>
        <taxon>Natrialbaceae</taxon>
        <taxon>Halopiger</taxon>
    </lineage>
</organism>
<evidence type="ECO:0000313" key="4">
    <source>
        <dbReference type="EMBL" id="AEH38549.1"/>
    </source>
</evidence>
<dbReference type="eggNOG" id="arCOG00826">
    <property type="taxonomic scope" value="Archaea"/>
</dbReference>
<dbReference type="Pfam" id="PF00583">
    <property type="entry name" value="Acetyltransf_1"/>
    <property type="match status" value="1"/>
</dbReference>
<dbReference type="AlphaFoldDB" id="F8D3B4"/>
<dbReference type="KEGG" id="hxa:Halxa_3944"/>
<evidence type="ECO:0000259" key="3">
    <source>
        <dbReference type="PROSITE" id="PS51186"/>
    </source>
</evidence>
<dbReference type="STRING" id="797210.Halxa_3944"/>
<dbReference type="EMBL" id="CP002839">
    <property type="protein sequence ID" value="AEH38549.1"/>
    <property type="molecule type" value="Genomic_DNA"/>
</dbReference>
<dbReference type="PANTHER" id="PTHR43877">
    <property type="entry name" value="AMINOALKYLPHOSPHONATE N-ACETYLTRANSFERASE-RELATED-RELATED"/>
    <property type="match status" value="1"/>
</dbReference>
<dbReference type="PROSITE" id="PS51186">
    <property type="entry name" value="GNAT"/>
    <property type="match status" value="1"/>
</dbReference>
<dbReference type="InterPro" id="IPR000182">
    <property type="entry name" value="GNAT_dom"/>
</dbReference>
<dbReference type="InterPro" id="IPR050832">
    <property type="entry name" value="Bact_Acetyltransf"/>
</dbReference>
<evidence type="ECO:0000256" key="1">
    <source>
        <dbReference type="ARBA" id="ARBA00022679"/>
    </source>
</evidence>